<gene>
    <name evidence="3" type="ORF">DRV85_12230</name>
</gene>
<proteinExistence type="predicted"/>
<dbReference type="EMBL" id="QNTQ01000010">
    <property type="protein sequence ID" value="RBI84711.1"/>
    <property type="molecule type" value="Genomic_DNA"/>
</dbReference>
<evidence type="ECO:0000256" key="1">
    <source>
        <dbReference type="SAM" id="MobiDB-lite"/>
    </source>
</evidence>
<sequence length="513" mass="55069">MGIDILIAIATGSLAAAGLCLLLLRGRAPAPLPQTVADEPVTILFEAGEIVDASPPARSLLEESGSTGDDWATLTALLGRRFPDLPATPEAAAARAPLSLPGEGGQLSIETAGADALRLSIEEHDPDPEELHRMALARLESRTMRAAADLSPHPCWQIDDSGRVLWANEAYLALARETLTWAEGAALPRLLELPEAPDAGPHRVSLQLPDGASLRWFDIRARALDSTWLGHATNVDAVVHGEAAQRTFVQTLTKIFAQLSVGLAVFDRDRNLALFNPALLDLTGLAAERLSAQPTLLGFFDMLREAQVMPEPRDYAAWRARMADLARPGSEATYSDSWSLPSGLVYRVTGRPQPDGAVAVLIEDVTSEVSLTRRFRTDLELGQAVLDSLDMPLAVFSAQGILVLCNAPYRRLWGVDPDTSLRETTRCDAIDQWQRESLPGTDWEGLRAALAGRGPAAHWQGRILRRGGAPLDLRALPLPGGATLALFGTVRDRPPQQAPAGHEALPRPAATAG</sequence>
<accession>A0A365U992</accession>
<reference evidence="3 4" key="1">
    <citation type="submission" date="2018-07" db="EMBL/GenBank/DDBJ databases">
        <title>Rhodosalinus sp. strain E84T genomic sequence and assembly.</title>
        <authorList>
            <person name="Liu Z.-W."/>
            <person name="Lu D.-C."/>
        </authorList>
    </citation>
    <scope>NUCLEOTIDE SEQUENCE [LARGE SCALE GENOMIC DNA]</scope>
    <source>
        <strain evidence="3 4">E84</strain>
    </source>
</reference>
<dbReference type="Pfam" id="PF12860">
    <property type="entry name" value="PAS_7"/>
    <property type="match status" value="1"/>
</dbReference>
<dbReference type="Gene3D" id="3.30.450.20">
    <property type="entry name" value="PAS domain"/>
    <property type="match status" value="1"/>
</dbReference>
<dbReference type="Pfam" id="PF13188">
    <property type="entry name" value="PAS_8"/>
    <property type="match status" value="1"/>
</dbReference>
<dbReference type="RefSeq" id="WP_113289750.1">
    <property type="nucleotide sequence ID" value="NZ_QNTQ01000010.1"/>
</dbReference>
<comment type="caution">
    <text evidence="3">The sequence shown here is derived from an EMBL/GenBank/DDBJ whole genome shotgun (WGS) entry which is preliminary data.</text>
</comment>
<dbReference type="Proteomes" id="UP000253370">
    <property type="component" value="Unassembled WGS sequence"/>
</dbReference>
<evidence type="ECO:0000313" key="4">
    <source>
        <dbReference type="Proteomes" id="UP000253370"/>
    </source>
</evidence>
<evidence type="ECO:0000259" key="2">
    <source>
        <dbReference type="SMART" id="SM00091"/>
    </source>
</evidence>
<name>A0A365U992_9RHOB</name>
<feature type="domain" description="PAS" evidence="2">
    <location>
        <begin position="380"/>
        <end position="447"/>
    </location>
</feature>
<evidence type="ECO:0000313" key="3">
    <source>
        <dbReference type="EMBL" id="RBI84711.1"/>
    </source>
</evidence>
<feature type="domain" description="PAS" evidence="2">
    <location>
        <begin position="142"/>
        <end position="211"/>
    </location>
</feature>
<dbReference type="AlphaFoldDB" id="A0A365U992"/>
<feature type="domain" description="PAS" evidence="2">
    <location>
        <begin position="250"/>
        <end position="317"/>
    </location>
</feature>
<dbReference type="SUPFAM" id="SSF55785">
    <property type="entry name" value="PYP-like sensor domain (PAS domain)"/>
    <property type="match status" value="2"/>
</dbReference>
<organism evidence="3 4">
    <name type="scientific">Rhodosalinus halophilus</name>
    <dbReference type="NCBI Taxonomy" id="2259333"/>
    <lineage>
        <taxon>Bacteria</taxon>
        <taxon>Pseudomonadati</taxon>
        <taxon>Pseudomonadota</taxon>
        <taxon>Alphaproteobacteria</taxon>
        <taxon>Rhodobacterales</taxon>
        <taxon>Paracoccaceae</taxon>
        <taxon>Rhodosalinus</taxon>
    </lineage>
</organism>
<dbReference type="InterPro" id="IPR000014">
    <property type="entry name" value="PAS"/>
</dbReference>
<dbReference type="OrthoDB" id="9797304at2"/>
<keyword evidence="4" id="KW-1185">Reference proteome</keyword>
<protein>
    <submittedName>
        <fullName evidence="3">Diguanylate cyclase</fullName>
    </submittedName>
</protein>
<feature type="region of interest" description="Disordered" evidence="1">
    <location>
        <begin position="492"/>
        <end position="513"/>
    </location>
</feature>
<dbReference type="SMART" id="SM00091">
    <property type="entry name" value="PAS"/>
    <property type="match status" value="3"/>
</dbReference>
<dbReference type="InterPro" id="IPR035965">
    <property type="entry name" value="PAS-like_dom_sf"/>
</dbReference>